<reference evidence="1" key="1">
    <citation type="submission" date="2020-04" db="EMBL/GenBank/DDBJ databases">
        <authorList>
            <person name="Chiriac C."/>
            <person name="Salcher M."/>
            <person name="Ghai R."/>
            <person name="Kavagutti S V."/>
        </authorList>
    </citation>
    <scope>NUCLEOTIDE SEQUENCE</scope>
</reference>
<protein>
    <submittedName>
        <fullName evidence="1">Uncharacterized protein</fullName>
    </submittedName>
</protein>
<organism evidence="1">
    <name type="scientific">uncultured Caudovirales phage</name>
    <dbReference type="NCBI Taxonomy" id="2100421"/>
    <lineage>
        <taxon>Viruses</taxon>
        <taxon>Duplodnaviria</taxon>
        <taxon>Heunggongvirae</taxon>
        <taxon>Uroviricota</taxon>
        <taxon>Caudoviricetes</taxon>
        <taxon>Peduoviridae</taxon>
        <taxon>Maltschvirus</taxon>
        <taxon>Maltschvirus maltsch</taxon>
    </lineage>
</organism>
<dbReference type="EMBL" id="LR796585">
    <property type="protein sequence ID" value="CAB4152823.1"/>
    <property type="molecule type" value="Genomic_DNA"/>
</dbReference>
<accession>A0A6J5N6I6</accession>
<proteinExistence type="predicted"/>
<name>A0A6J5N6I6_9CAUD</name>
<sequence>MKTNEKHRIALMDLAEYETELTILISELLECTYSDAAGILEAKQQQVNKLYVDFESLENAAMYLTSGSPAIWGLEFYSKWRNEWLTFKIQPTSEDVKRYEEYDYQLRAIKLI</sequence>
<gene>
    <name evidence="1" type="ORF">UFOVP606_28</name>
</gene>
<evidence type="ECO:0000313" key="1">
    <source>
        <dbReference type="EMBL" id="CAB4152823.1"/>
    </source>
</evidence>